<dbReference type="EMBL" id="CP119311">
    <property type="protein sequence ID" value="WEK36357.1"/>
    <property type="molecule type" value="Genomic_DNA"/>
</dbReference>
<dbReference type="Pfam" id="PF04542">
    <property type="entry name" value="Sigma70_r2"/>
    <property type="match status" value="1"/>
</dbReference>
<evidence type="ECO:0000256" key="3">
    <source>
        <dbReference type="ARBA" id="ARBA00023082"/>
    </source>
</evidence>
<dbReference type="Gene3D" id="1.10.1740.10">
    <property type="match status" value="1"/>
</dbReference>
<evidence type="ECO:0000313" key="8">
    <source>
        <dbReference type="Proteomes" id="UP001220610"/>
    </source>
</evidence>
<dbReference type="Pfam" id="PF08281">
    <property type="entry name" value="Sigma70_r4_2"/>
    <property type="match status" value="1"/>
</dbReference>
<evidence type="ECO:0000259" key="6">
    <source>
        <dbReference type="Pfam" id="PF08281"/>
    </source>
</evidence>
<gene>
    <name evidence="7" type="ORF">P0Y53_02490</name>
</gene>
<reference evidence="7" key="1">
    <citation type="submission" date="2023-03" db="EMBL/GenBank/DDBJ databases">
        <title>Andean soil-derived lignocellulolytic bacterial consortium as a source of novel taxa and putative plastic-active enzymes.</title>
        <authorList>
            <person name="Diaz-Garcia L."/>
            <person name="Chuvochina M."/>
            <person name="Feuerriegel G."/>
            <person name="Bunk B."/>
            <person name="Sproer C."/>
            <person name="Streit W.R."/>
            <person name="Rodriguez L.M."/>
            <person name="Overmann J."/>
            <person name="Jimenez D.J."/>
        </authorList>
    </citation>
    <scope>NUCLEOTIDE SEQUENCE</scope>
    <source>
        <strain evidence="7">MAG 7</strain>
    </source>
</reference>
<keyword evidence="4" id="KW-0804">Transcription</keyword>
<dbReference type="GO" id="GO:0016987">
    <property type="term" value="F:sigma factor activity"/>
    <property type="evidence" value="ECO:0007669"/>
    <property type="project" value="UniProtKB-KW"/>
</dbReference>
<evidence type="ECO:0000256" key="4">
    <source>
        <dbReference type="ARBA" id="ARBA00023163"/>
    </source>
</evidence>
<dbReference type="Proteomes" id="UP001220610">
    <property type="component" value="Chromosome"/>
</dbReference>
<dbReference type="InterPro" id="IPR013249">
    <property type="entry name" value="RNA_pol_sigma70_r4_t2"/>
</dbReference>
<comment type="similarity">
    <text evidence="1">Belongs to the sigma-70 factor family. ECF subfamily.</text>
</comment>
<proteinExistence type="inferred from homology"/>
<protein>
    <submittedName>
        <fullName evidence="7">RNA polymerase sigma-70 factor</fullName>
    </submittedName>
</protein>
<accession>A0AAJ5WTG7</accession>
<dbReference type="InterPro" id="IPR036388">
    <property type="entry name" value="WH-like_DNA-bd_sf"/>
</dbReference>
<dbReference type="InterPro" id="IPR007627">
    <property type="entry name" value="RNA_pol_sigma70_r2"/>
</dbReference>
<organism evidence="7 8">
    <name type="scientific">Candidatus Pseudobacter hemicellulosilyticus</name>
    <dbReference type="NCBI Taxonomy" id="3121375"/>
    <lineage>
        <taxon>Bacteria</taxon>
        <taxon>Pseudomonadati</taxon>
        <taxon>Bacteroidota</taxon>
        <taxon>Chitinophagia</taxon>
        <taxon>Chitinophagales</taxon>
        <taxon>Chitinophagaceae</taxon>
        <taxon>Pseudobacter</taxon>
    </lineage>
</organism>
<evidence type="ECO:0000256" key="1">
    <source>
        <dbReference type="ARBA" id="ARBA00010641"/>
    </source>
</evidence>
<dbReference type="NCBIfam" id="TIGR02937">
    <property type="entry name" value="sigma70-ECF"/>
    <property type="match status" value="1"/>
</dbReference>
<dbReference type="PANTHER" id="PTHR43133:SF46">
    <property type="entry name" value="RNA POLYMERASE SIGMA-70 FACTOR ECF SUBFAMILY"/>
    <property type="match status" value="1"/>
</dbReference>
<dbReference type="InterPro" id="IPR013324">
    <property type="entry name" value="RNA_pol_sigma_r3/r4-like"/>
</dbReference>
<dbReference type="PANTHER" id="PTHR43133">
    <property type="entry name" value="RNA POLYMERASE ECF-TYPE SIGMA FACTO"/>
    <property type="match status" value="1"/>
</dbReference>
<dbReference type="GO" id="GO:0006352">
    <property type="term" value="P:DNA-templated transcription initiation"/>
    <property type="evidence" value="ECO:0007669"/>
    <property type="project" value="InterPro"/>
</dbReference>
<keyword evidence="2" id="KW-0805">Transcription regulation</keyword>
<evidence type="ECO:0000256" key="2">
    <source>
        <dbReference type="ARBA" id="ARBA00023015"/>
    </source>
</evidence>
<dbReference type="InterPro" id="IPR039425">
    <property type="entry name" value="RNA_pol_sigma-70-like"/>
</dbReference>
<dbReference type="SUPFAM" id="SSF88659">
    <property type="entry name" value="Sigma3 and sigma4 domains of RNA polymerase sigma factors"/>
    <property type="match status" value="1"/>
</dbReference>
<dbReference type="GO" id="GO:0003677">
    <property type="term" value="F:DNA binding"/>
    <property type="evidence" value="ECO:0007669"/>
    <property type="project" value="InterPro"/>
</dbReference>
<dbReference type="NCBIfam" id="TIGR02985">
    <property type="entry name" value="Sig70_bacteroi1"/>
    <property type="match status" value="1"/>
</dbReference>
<dbReference type="SUPFAM" id="SSF88946">
    <property type="entry name" value="Sigma2 domain of RNA polymerase sigma factors"/>
    <property type="match status" value="1"/>
</dbReference>
<dbReference type="InterPro" id="IPR013325">
    <property type="entry name" value="RNA_pol_sigma_r2"/>
</dbReference>
<feature type="domain" description="RNA polymerase sigma-70 region 2" evidence="5">
    <location>
        <begin position="29"/>
        <end position="93"/>
    </location>
</feature>
<sequence>MKINYSRWDDNDLLRAFYQEKEGAFREIYHRYWNVLFSSAYHILQHKNLAQDAVQEVFLSLWKRRQETQIDALGPYLRTATRFQVLKAIRQQRVSARFYDRLAKITADIVYEQPLLHKEGEQLLAQALQHLPEDCLHIFKLSREEQFTYRQIAGQLNISEKTVEKKISLCLKHIRLTLQHDLGLATSWLLLLLSGQ</sequence>
<dbReference type="InterPro" id="IPR014327">
    <property type="entry name" value="RNA_pol_sigma70_bacteroid"/>
</dbReference>
<dbReference type="InterPro" id="IPR014284">
    <property type="entry name" value="RNA_pol_sigma-70_dom"/>
</dbReference>
<name>A0AAJ5WTG7_9BACT</name>
<dbReference type="AlphaFoldDB" id="A0AAJ5WTG7"/>
<evidence type="ECO:0000313" key="7">
    <source>
        <dbReference type="EMBL" id="WEK36357.1"/>
    </source>
</evidence>
<evidence type="ECO:0000259" key="5">
    <source>
        <dbReference type="Pfam" id="PF04542"/>
    </source>
</evidence>
<keyword evidence="3" id="KW-0731">Sigma factor</keyword>
<feature type="domain" description="RNA polymerase sigma factor 70 region 4 type 2" evidence="6">
    <location>
        <begin position="122"/>
        <end position="173"/>
    </location>
</feature>
<dbReference type="Gene3D" id="1.10.10.10">
    <property type="entry name" value="Winged helix-like DNA-binding domain superfamily/Winged helix DNA-binding domain"/>
    <property type="match status" value="1"/>
</dbReference>